<reference evidence="7" key="1">
    <citation type="submission" date="2022-10" db="EMBL/GenBank/DDBJ databases">
        <title>Adaptive evolution leads to modifications in subtelomeric GC content in a zoonotic Cryptosporidium species.</title>
        <authorList>
            <person name="Li J."/>
            <person name="Feng Y."/>
            <person name="Xiao L."/>
        </authorList>
    </citation>
    <scope>NUCLEOTIDE SEQUENCE</scope>
    <source>
        <strain evidence="7">33844</strain>
    </source>
</reference>
<evidence type="ECO:0000256" key="5">
    <source>
        <dbReference type="SAM" id="Phobius"/>
    </source>
</evidence>
<dbReference type="OrthoDB" id="690928at2759"/>
<evidence type="ECO:0000256" key="1">
    <source>
        <dbReference type="ARBA" id="ARBA00004141"/>
    </source>
</evidence>
<comment type="subcellular location">
    <subcellularLocation>
        <location evidence="1">Membrane</location>
        <topology evidence="1">Multi-pass membrane protein</topology>
    </subcellularLocation>
</comment>
<evidence type="ECO:0000259" key="6">
    <source>
        <dbReference type="Pfam" id="PF08510"/>
    </source>
</evidence>
<keyword evidence="7" id="KW-0328">Glycosyltransferase</keyword>
<comment type="caution">
    <text evidence="7">The sequence shown here is derived from an EMBL/GenBank/DDBJ whole genome shotgun (WGS) entry which is preliminary data.</text>
</comment>
<dbReference type="InterPro" id="IPR052263">
    <property type="entry name" value="GPI_Anchor_Biosynth"/>
</dbReference>
<evidence type="ECO:0000313" key="7">
    <source>
        <dbReference type="EMBL" id="KAJ1607950.1"/>
    </source>
</evidence>
<accession>A0A9D5DG95</accession>
<dbReference type="AlphaFoldDB" id="A0A9D5DG95"/>
<evidence type="ECO:0000256" key="2">
    <source>
        <dbReference type="ARBA" id="ARBA00022692"/>
    </source>
</evidence>
<keyword evidence="2 5" id="KW-0812">Transmembrane</keyword>
<feature type="domain" description="PIG-P" evidence="6">
    <location>
        <begin position="41"/>
        <end position="215"/>
    </location>
</feature>
<name>A0A9D5DG95_9CRYT</name>
<dbReference type="Proteomes" id="UP001067231">
    <property type="component" value="Unassembled WGS sequence"/>
</dbReference>
<protein>
    <submittedName>
        <fullName evidence="7">Phosphatidylinositol N-acetylglucosaminyltransferase subunit PIG-P</fullName>
    </submittedName>
</protein>
<gene>
    <name evidence="7" type="ORF">OJ253_2134</name>
</gene>
<dbReference type="EMBL" id="JAPCXC010000052">
    <property type="protein sequence ID" value="KAJ1607950.1"/>
    <property type="molecule type" value="Genomic_DNA"/>
</dbReference>
<feature type="transmembrane region" description="Helical" evidence="5">
    <location>
        <begin position="73"/>
        <end position="94"/>
    </location>
</feature>
<dbReference type="PANTHER" id="PTHR46346">
    <property type="entry name" value="PHOSPHATIDYLINOSITOL N-ACETYLGLUCOSAMINYLTRANSFERASE SUBUNIT P"/>
    <property type="match status" value="1"/>
</dbReference>
<proteinExistence type="predicted"/>
<keyword evidence="7" id="KW-0808">Transferase</keyword>
<dbReference type="GO" id="GO:0005783">
    <property type="term" value="C:endoplasmic reticulum"/>
    <property type="evidence" value="ECO:0007669"/>
    <property type="project" value="TreeGrafter"/>
</dbReference>
<keyword evidence="4 5" id="KW-0472">Membrane</keyword>
<dbReference type="InterPro" id="IPR013717">
    <property type="entry name" value="PIG-P"/>
</dbReference>
<dbReference type="PANTHER" id="PTHR46346:SF1">
    <property type="entry name" value="PHOSPHATIDYLINOSITOL N-ACETYLGLUCOSAMINYLTRANSFERASE SUBUNIT P"/>
    <property type="match status" value="1"/>
</dbReference>
<organism evidence="7">
    <name type="scientific">Cryptosporidium canis</name>
    <dbReference type="NCBI Taxonomy" id="195482"/>
    <lineage>
        <taxon>Eukaryota</taxon>
        <taxon>Sar</taxon>
        <taxon>Alveolata</taxon>
        <taxon>Apicomplexa</taxon>
        <taxon>Conoidasida</taxon>
        <taxon>Coccidia</taxon>
        <taxon>Eucoccidiorida</taxon>
        <taxon>Eimeriorina</taxon>
        <taxon>Cryptosporidiidae</taxon>
        <taxon>Cryptosporidium</taxon>
    </lineage>
</organism>
<evidence type="ECO:0000256" key="4">
    <source>
        <dbReference type="ARBA" id="ARBA00023136"/>
    </source>
</evidence>
<dbReference type="GO" id="GO:0006506">
    <property type="term" value="P:GPI anchor biosynthetic process"/>
    <property type="evidence" value="ECO:0007669"/>
    <property type="project" value="TreeGrafter"/>
</dbReference>
<keyword evidence="3 5" id="KW-1133">Transmembrane helix</keyword>
<dbReference type="GO" id="GO:0016020">
    <property type="term" value="C:membrane"/>
    <property type="evidence" value="ECO:0007669"/>
    <property type="project" value="UniProtKB-SubCell"/>
</dbReference>
<sequence length="223" mass="26171">MSITVPAADVSSFVSWIMSWISLGSREWQLWLVRHLLPRRVVYICWMFIPDEYLSRINITYYPDRMWGITVPIYLLFLIFMSIIAYNCVSILNVRPMDSFDLIMDESTRYIDLSFLYKFDDLKQIKSVCTSTLKIYTLVNGNPGEKITEGDRCDHEKNYEQYSDPKSSIIKQVFKDEDVTLDLVHLNNEIDSIHSKKKIIPVADLPLPLVCEMIYSNKFLEKQ</sequence>
<dbReference type="GO" id="GO:0016757">
    <property type="term" value="F:glycosyltransferase activity"/>
    <property type="evidence" value="ECO:0007669"/>
    <property type="project" value="UniProtKB-KW"/>
</dbReference>
<evidence type="ECO:0000256" key="3">
    <source>
        <dbReference type="ARBA" id="ARBA00022989"/>
    </source>
</evidence>
<dbReference type="Pfam" id="PF08510">
    <property type="entry name" value="PIG-P"/>
    <property type="match status" value="1"/>
</dbReference>